<gene>
    <name evidence="9" type="primary">selD</name>
    <name evidence="12" type="ORF">BEN49_04985</name>
</gene>
<dbReference type="PIRSF" id="PIRSF036407">
    <property type="entry name" value="Selenphspht_syn"/>
    <property type="match status" value="1"/>
</dbReference>
<dbReference type="Gene3D" id="3.90.650.10">
    <property type="entry name" value="PurM-like C-terminal domain"/>
    <property type="match status" value="1"/>
</dbReference>
<dbReference type="SUPFAM" id="SSF56042">
    <property type="entry name" value="PurM C-terminal domain-like"/>
    <property type="match status" value="1"/>
</dbReference>
<dbReference type="InterPro" id="IPR010918">
    <property type="entry name" value="PurM-like_C_dom"/>
</dbReference>
<dbReference type="Pfam" id="PF00586">
    <property type="entry name" value="AIRS"/>
    <property type="match status" value="1"/>
</dbReference>
<dbReference type="FunFam" id="3.90.650.10:FF:000004">
    <property type="entry name" value="Selenide, water dikinase"/>
    <property type="match status" value="1"/>
</dbReference>
<dbReference type="PANTHER" id="PTHR10256">
    <property type="entry name" value="SELENIDE, WATER DIKINASE"/>
    <property type="match status" value="1"/>
</dbReference>
<dbReference type="SUPFAM" id="SSF55326">
    <property type="entry name" value="PurM N-terminal domain-like"/>
    <property type="match status" value="1"/>
</dbReference>
<evidence type="ECO:0000256" key="3">
    <source>
        <dbReference type="ARBA" id="ARBA00022723"/>
    </source>
</evidence>
<feature type="binding site" evidence="9">
    <location>
        <position position="57"/>
    </location>
    <ligand>
        <name>Mg(2+)</name>
        <dbReference type="ChEBI" id="CHEBI:18420"/>
    </ligand>
</feature>
<organism evidence="12 13">
    <name type="scientific">Hymenobacter coccineus</name>
    <dbReference type="NCBI Taxonomy" id="1908235"/>
    <lineage>
        <taxon>Bacteria</taxon>
        <taxon>Pseudomonadati</taxon>
        <taxon>Bacteroidota</taxon>
        <taxon>Cytophagia</taxon>
        <taxon>Cytophagales</taxon>
        <taxon>Hymenobacteraceae</taxon>
        <taxon>Hymenobacter</taxon>
    </lineage>
</organism>
<dbReference type="CDD" id="cd02195">
    <property type="entry name" value="SelD"/>
    <property type="match status" value="1"/>
</dbReference>
<keyword evidence="7 9" id="KW-0460">Magnesium</keyword>
<dbReference type="InterPro" id="IPR023061">
    <property type="entry name" value="SelD_I"/>
</dbReference>
<feature type="binding site" evidence="9">
    <location>
        <position position="235"/>
    </location>
    <ligand>
        <name>Mg(2+)</name>
        <dbReference type="ChEBI" id="CHEBI:18420"/>
    </ligand>
</feature>
<evidence type="ECO:0000256" key="2">
    <source>
        <dbReference type="ARBA" id="ARBA00022679"/>
    </source>
</evidence>
<evidence type="ECO:0000256" key="7">
    <source>
        <dbReference type="ARBA" id="ARBA00022842"/>
    </source>
</evidence>
<dbReference type="PANTHER" id="PTHR10256:SF0">
    <property type="entry name" value="INACTIVE SELENIDE, WATER DIKINASE-LIKE PROTEIN-RELATED"/>
    <property type="match status" value="1"/>
</dbReference>
<feature type="binding site" description="in other chain" evidence="9">
    <location>
        <position position="76"/>
    </location>
    <ligand>
        <name>ATP</name>
        <dbReference type="ChEBI" id="CHEBI:30616"/>
        <note>ligand shared between dimeric partners</note>
    </ligand>
</feature>
<proteinExistence type="inferred from homology"/>
<keyword evidence="13" id="KW-1185">Reference proteome</keyword>
<keyword evidence="3 9" id="KW-0479">Metal-binding</keyword>
<feature type="site" description="Important for catalytic activity" evidence="9">
    <location>
        <position position="26"/>
    </location>
</feature>
<feature type="binding site" evidence="9">
    <location>
        <position position="99"/>
    </location>
    <ligand>
        <name>Mg(2+)</name>
        <dbReference type="ChEBI" id="CHEBI:18420"/>
    </ligand>
</feature>
<sequence length="356" mass="37456">MSVPTHSETEPIRLTQYSHGAGCGCKIAPAVLDQILHSSLPQPNYPDLLVGNGSRDDAAVYRLPGQDGQCVISTTDFFMPIVDDAYDFGRIASANAISDVYAMGGRPILAIAVLGWPIGKLAPEVAARVTEGARAICAEAGIPLAGGHSIDAPEPIFGLAVTGLVAEKDLKRNDTAQPGCRLYLTKPLGVGMLTTAQKQGILRPEDADVAPAQMRQLNKIGADLSPLPQVQALTDVTGFGLLGHLAEVCEGSGVQAVLDFAKVPRLAAAETYRRQGAVPGGTARNYASYGHKIGPLTDEQQQWLCDPQTSGGLLVCVTPDGEAAVQAVFQQYGLALESFGELVAHRAGEPWIVVNR</sequence>
<feature type="binding site" description="in other chain" evidence="9">
    <location>
        <position position="26"/>
    </location>
    <ligand>
        <name>ATP</name>
        <dbReference type="ChEBI" id="CHEBI:30616"/>
        <note>ligand shared between dimeric partners</note>
    </ligand>
</feature>
<dbReference type="InterPro" id="IPR036921">
    <property type="entry name" value="PurM-like_N_sf"/>
</dbReference>
<dbReference type="OrthoDB" id="9772934at2"/>
<feature type="domain" description="PurM-like C-terminal" evidence="11">
    <location>
        <begin position="177"/>
        <end position="346"/>
    </location>
</feature>
<evidence type="ECO:0000256" key="4">
    <source>
        <dbReference type="ARBA" id="ARBA00022741"/>
    </source>
</evidence>
<feature type="binding site" evidence="9">
    <location>
        <begin position="147"/>
        <end position="149"/>
    </location>
    <ligand>
        <name>ATP</name>
        <dbReference type="ChEBI" id="CHEBI:30616"/>
        <note>ligand shared between dimeric partners</note>
    </ligand>
</feature>
<evidence type="ECO:0000259" key="11">
    <source>
        <dbReference type="Pfam" id="PF02769"/>
    </source>
</evidence>
<comment type="subunit">
    <text evidence="9">Homodimer.</text>
</comment>
<keyword evidence="2 9" id="KW-0808">Transferase</keyword>
<comment type="caution">
    <text evidence="12">The sequence shown here is derived from an EMBL/GenBank/DDBJ whole genome shotgun (WGS) entry which is preliminary data.</text>
</comment>
<protein>
    <recommendedName>
        <fullName evidence="9">Selenide, water dikinase</fullName>
        <ecNumber evidence="9">2.7.9.3</ecNumber>
    </recommendedName>
    <alternativeName>
        <fullName evidence="9">Selenium donor protein</fullName>
    </alternativeName>
    <alternativeName>
        <fullName evidence="9">Selenophosphate synthase</fullName>
    </alternativeName>
</protein>
<feature type="binding site" description="in other chain" evidence="9">
    <location>
        <position position="99"/>
    </location>
    <ligand>
        <name>ATP</name>
        <dbReference type="ChEBI" id="CHEBI:30616"/>
        <note>ligand shared between dimeric partners</note>
    </ligand>
</feature>
<dbReference type="AlphaFoldDB" id="A0A1G1TKI6"/>
<comment type="cofactor">
    <cofactor evidence="9">
        <name>Mg(2+)</name>
        <dbReference type="ChEBI" id="CHEBI:18420"/>
    </cofactor>
    <text evidence="9">Binds 1 Mg(2+) ion per monomer.</text>
</comment>
<evidence type="ECO:0000256" key="9">
    <source>
        <dbReference type="HAMAP-Rule" id="MF_00625"/>
    </source>
</evidence>
<dbReference type="InterPro" id="IPR036676">
    <property type="entry name" value="PurM-like_C_sf"/>
</dbReference>
<feature type="binding site" description="in other chain" evidence="9">
    <location>
        <begin position="54"/>
        <end position="56"/>
    </location>
    <ligand>
        <name>ATP</name>
        <dbReference type="ChEBI" id="CHEBI:30616"/>
        <note>ligand shared between dimeric partners</note>
    </ligand>
</feature>
<evidence type="ECO:0000256" key="5">
    <source>
        <dbReference type="ARBA" id="ARBA00022777"/>
    </source>
</evidence>
<dbReference type="EC" id="2.7.9.3" evidence="9"/>
<evidence type="ECO:0000256" key="8">
    <source>
        <dbReference type="ARBA" id="ARBA00023266"/>
    </source>
</evidence>
<dbReference type="GO" id="GO:0004756">
    <property type="term" value="F:selenide, water dikinase activity"/>
    <property type="evidence" value="ECO:0007669"/>
    <property type="project" value="UniProtKB-UniRule"/>
</dbReference>
<comment type="catalytic activity">
    <reaction evidence="9">
        <text>hydrogenselenide + ATP + H2O = selenophosphate + AMP + phosphate + 2 H(+)</text>
        <dbReference type="Rhea" id="RHEA:18737"/>
        <dbReference type="ChEBI" id="CHEBI:15377"/>
        <dbReference type="ChEBI" id="CHEBI:15378"/>
        <dbReference type="ChEBI" id="CHEBI:16144"/>
        <dbReference type="ChEBI" id="CHEBI:29317"/>
        <dbReference type="ChEBI" id="CHEBI:30616"/>
        <dbReference type="ChEBI" id="CHEBI:43474"/>
        <dbReference type="ChEBI" id="CHEBI:456215"/>
        <dbReference type="EC" id="2.7.9.3"/>
    </reaction>
</comment>
<dbReference type="GO" id="GO:0016260">
    <property type="term" value="P:selenocysteine biosynthetic process"/>
    <property type="evidence" value="ECO:0007669"/>
    <property type="project" value="InterPro"/>
</dbReference>
<evidence type="ECO:0000256" key="6">
    <source>
        <dbReference type="ARBA" id="ARBA00022840"/>
    </source>
</evidence>
<dbReference type="Pfam" id="PF02769">
    <property type="entry name" value="AIRS_C"/>
    <property type="match status" value="1"/>
</dbReference>
<feature type="active site" evidence="9">
    <location>
        <position position="23"/>
    </location>
</feature>
<feature type="domain" description="PurM-like N-terminal" evidence="10">
    <location>
        <begin position="56"/>
        <end position="165"/>
    </location>
</feature>
<name>A0A1G1TKI6_9BACT</name>
<dbReference type="GO" id="GO:0000287">
    <property type="term" value="F:magnesium ion binding"/>
    <property type="evidence" value="ECO:0007669"/>
    <property type="project" value="UniProtKB-UniRule"/>
</dbReference>
<dbReference type="NCBIfam" id="TIGR00476">
    <property type="entry name" value="selD"/>
    <property type="match status" value="1"/>
</dbReference>
<dbReference type="GO" id="GO:0005737">
    <property type="term" value="C:cytoplasm"/>
    <property type="evidence" value="ECO:0007669"/>
    <property type="project" value="TreeGrafter"/>
</dbReference>
<keyword evidence="5 9" id="KW-0418">Kinase</keyword>
<dbReference type="InterPro" id="IPR016188">
    <property type="entry name" value="PurM-like_N"/>
</dbReference>
<keyword evidence="8 9" id="KW-0711">Selenium</keyword>
<dbReference type="Proteomes" id="UP000177506">
    <property type="component" value="Unassembled WGS sequence"/>
</dbReference>
<evidence type="ECO:0000259" key="10">
    <source>
        <dbReference type="Pfam" id="PF00586"/>
    </source>
</evidence>
<evidence type="ECO:0000256" key="1">
    <source>
        <dbReference type="ARBA" id="ARBA00008026"/>
    </source>
</evidence>
<keyword evidence="6 9" id="KW-0067">ATP-binding</keyword>
<accession>A0A1G1TKI6</accession>
<dbReference type="Gene3D" id="3.30.1330.10">
    <property type="entry name" value="PurM-like, N-terminal domain"/>
    <property type="match status" value="1"/>
</dbReference>
<evidence type="ECO:0000313" key="13">
    <source>
        <dbReference type="Proteomes" id="UP000177506"/>
    </source>
</evidence>
<comment type="similarity">
    <text evidence="1 9">Belongs to the selenophosphate synthase 1 family. Class I subfamily.</text>
</comment>
<dbReference type="HAMAP" id="MF_00625">
    <property type="entry name" value="SelD"/>
    <property type="match status" value="1"/>
</dbReference>
<dbReference type="InterPro" id="IPR004536">
    <property type="entry name" value="SPS/SelD"/>
</dbReference>
<reference evidence="12 13" key="1">
    <citation type="submission" date="2016-08" db="EMBL/GenBank/DDBJ databases">
        <title>Hymenobacter coccineus sp. nov., Hymenobacter lapidarius sp. nov. and Hymenobacter glacialis sp. nov., isolated from Antarctic soil.</title>
        <authorList>
            <person name="Sedlacek I."/>
            <person name="Kralova S."/>
            <person name="Kyrova K."/>
            <person name="Maslanova I."/>
            <person name="Stankova E."/>
            <person name="Vrbovska V."/>
            <person name="Nemec M."/>
            <person name="Bartak M."/>
            <person name="Svec P."/>
            <person name="Busse H.-J."/>
            <person name="Pantucek R."/>
        </authorList>
    </citation>
    <scope>NUCLEOTIDE SEQUENCE [LARGE SCALE GENOMIC DNA]</scope>
    <source>
        <strain evidence="12 13">CCM 8649</strain>
    </source>
</reference>
<keyword evidence="4 9" id="KW-0547">Nucleotide-binding</keyword>
<comment type="function">
    <text evidence="9">Synthesizes selenophosphate from selenide and ATP.</text>
</comment>
<dbReference type="RefSeq" id="WP_070741815.1">
    <property type="nucleotide sequence ID" value="NZ_MDZA01000066.1"/>
</dbReference>
<dbReference type="EMBL" id="MDZA01000066">
    <property type="protein sequence ID" value="OGX91378.1"/>
    <property type="molecule type" value="Genomic_DNA"/>
</dbReference>
<evidence type="ECO:0000313" key="12">
    <source>
        <dbReference type="EMBL" id="OGX91378.1"/>
    </source>
</evidence>
<dbReference type="GO" id="GO:0005524">
    <property type="term" value="F:ATP binding"/>
    <property type="evidence" value="ECO:0007669"/>
    <property type="project" value="UniProtKB-UniRule"/>
</dbReference>
<dbReference type="FunFam" id="3.30.1330.10:FF:000003">
    <property type="entry name" value="Selenide, water dikinase"/>
    <property type="match status" value="1"/>
</dbReference>
<dbReference type="NCBIfam" id="NF002098">
    <property type="entry name" value="PRK00943.1"/>
    <property type="match status" value="1"/>
</dbReference>